<dbReference type="InterPro" id="IPR012338">
    <property type="entry name" value="Beta-lactam/transpept-like"/>
</dbReference>
<dbReference type="Gene3D" id="1.10.3810.10">
    <property type="entry name" value="Biosynthetic peptidoglycan transglycosylase-like"/>
    <property type="match status" value="1"/>
</dbReference>
<evidence type="ECO:0000256" key="1">
    <source>
        <dbReference type="ARBA" id="ARBA00004752"/>
    </source>
</evidence>
<feature type="transmembrane region" description="Helical" evidence="13">
    <location>
        <begin position="29"/>
        <end position="54"/>
    </location>
</feature>
<keyword evidence="6" id="KW-0328">Glycosyltransferase</keyword>
<evidence type="ECO:0000256" key="4">
    <source>
        <dbReference type="ARBA" id="ARBA00022645"/>
    </source>
</evidence>
<evidence type="ECO:0000256" key="9">
    <source>
        <dbReference type="ARBA" id="ARBA00023268"/>
    </source>
</evidence>
<keyword evidence="9" id="KW-0511">Multifunctional enzyme</keyword>
<dbReference type="PANTHER" id="PTHR32282">
    <property type="entry name" value="BINDING PROTEIN TRANSPEPTIDASE, PUTATIVE-RELATED"/>
    <property type="match status" value="1"/>
</dbReference>
<dbReference type="SUPFAM" id="SSF53955">
    <property type="entry name" value="Lysozyme-like"/>
    <property type="match status" value="1"/>
</dbReference>
<dbReference type="SUPFAM" id="SSF56601">
    <property type="entry name" value="beta-lactamase/transpeptidase-like"/>
    <property type="match status" value="1"/>
</dbReference>
<dbReference type="Pfam" id="PF00912">
    <property type="entry name" value="Transgly"/>
    <property type="match status" value="1"/>
</dbReference>
<keyword evidence="13" id="KW-0472">Membrane</keyword>
<comment type="pathway">
    <text evidence="1">Cell wall biogenesis; peptidoglycan biosynthesis.</text>
</comment>
<dbReference type="InterPro" id="IPR001460">
    <property type="entry name" value="PCN-bd_Tpept"/>
</dbReference>
<evidence type="ECO:0000256" key="8">
    <source>
        <dbReference type="ARBA" id="ARBA00022801"/>
    </source>
</evidence>
<evidence type="ECO:0000256" key="2">
    <source>
        <dbReference type="ARBA" id="ARBA00007090"/>
    </source>
</evidence>
<comment type="catalytic activity">
    <reaction evidence="11">
        <text>[GlcNAc-(1-&gt;4)-Mur2Ac(oyl-L-Ala-gamma-D-Glu-L-Lys-D-Ala-D-Ala)](n)-di-trans,octa-cis-undecaprenyl diphosphate + beta-D-GlcNAc-(1-&gt;4)-Mur2Ac(oyl-L-Ala-gamma-D-Glu-L-Lys-D-Ala-D-Ala)-di-trans,octa-cis-undecaprenyl diphosphate = [GlcNAc-(1-&gt;4)-Mur2Ac(oyl-L-Ala-gamma-D-Glu-L-Lys-D-Ala-D-Ala)](n+1)-di-trans,octa-cis-undecaprenyl diphosphate + di-trans,octa-cis-undecaprenyl diphosphate + H(+)</text>
        <dbReference type="Rhea" id="RHEA:23708"/>
        <dbReference type="Rhea" id="RHEA-COMP:9602"/>
        <dbReference type="Rhea" id="RHEA-COMP:9603"/>
        <dbReference type="ChEBI" id="CHEBI:15378"/>
        <dbReference type="ChEBI" id="CHEBI:58405"/>
        <dbReference type="ChEBI" id="CHEBI:60033"/>
        <dbReference type="ChEBI" id="CHEBI:78435"/>
        <dbReference type="EC" id="2.4.99.28"/>
    </reaction>
</comment>
<feature type="compositionally biased region" description="Basic and acidic residues" evidence="12">
    <location>
        <begin position="716"/>
        <end position="735"/>
    </location>
</feature>
<keyword evidence="13" id="KW-0812">Transmembrane</keyword>
<evidence type="ECO:0000256" key="13">
    <source>
        <dbReference type="SAM" id="Phobius"/>
    </source>
</evidence>
<evidence type="ECO:0000256" key="6">
    <source>
        <dbReference type="ARBA" id="ARBA00022676"/>
    </source>
</evidence>
<keyword evidence="17" id="KW-1185">Reference proteome</keyword>
<gene>
    <name evidence="16" type="ORF">HYD_2810</name>
</gene>
<name>A0ABM7V8N1_9PROT</name>
<evidence type="ECO:0000256" key="12">
    <source>
        <dbReference type="SAM" id="MobiDB-lite"/>
    </source>
</evidence>
<sequence>MLTRFNKSNSAQKASSSKKKRRSFSVLSYVLKFFAMCALWGIIALIAIFFWFGYDLPDIEEISVIPRQPSIAILDSDGNTISVYGDLYGRSVKAEELPAHVINALLATEDRRFYSHFGIDIFGLARALLRNAKAGCVVQGGSTLTQQLAKNFLQSKKIYSTYDRSISRKISETILAFQIEYTFTKQQILTMYLNRVYMGAGAYGIDAAARRYFGKSATELGLYESAVLVGLLRAPSRYSPASSSERAEERAKQVLQAMVDSGFISEGAVAAIMARPEPLDEGVKMSSSRYFADWVLDTLPEVIDLSDEDIEVVTTINTSIQKIAEQQARRIMEKVGSKWSAEQVALVALSPDGAVRAMVGGLDYKTSKFNRAANAMRQPGSTFKFFVYLAALERGFSLESKISDTKFEFAGWSPKNYKYTSCGEISLARAFTFSVNVVAARLASIIGVKKVISISRRLGITTPLPRNLTIALGTGETTLLQMTGAFACISNNGTFAKPYGIALIKNKDGKVLYKYTPCEKKVLEKEVVEKMKTMMAQVISYGTGRYAAIPGKTAFGKTGTSQNYKDLWLIAMVDELVTGVWFGRDDAKPLETMKGGSPASHLWKAFTERALIYMEDPSSEKWDEDINPSNERGLPNIEKDKSDSAGENGRADDGDADDNNGSNEEDQESDDEADENNDEEDDAGDEPKVSERQNSSNEEKHHNYSQSRSGRSGVSSEKKDVPAAGGTERDKDLLRDIVNGMQE</sequence>
<keyword evidence="8" id="KW-0378">Hydrolase</keyword>
<dbReference type="EC" id="2.4.99.28" evidence="10"/>
<evidence type="ECO:0000256" key="11">
    <source>
        <dbReference type="ARBA" id="ARBA00049902"/>
    </source>
</evidence>
<dbReference type="EMBL" id="AP025225">
    <property type="protein sequence ID" value="BDB96148.1"/>
    <property type="molecule type" value="Genomic_DNA"/>
</dbReference>
<feature type="compositionally biased region" description="Low complexity" evidence="12">
    <location>
        <begin position="705"/>
        <end position="715"/>
    </location>
</feature>
<evidence type="ECO:0000256" key="3">
    <source>
        <dbReference type="ARBA" id="ARBA00007739"/>
    </source>
</evidence>
<dbReference type="InterPro" id="IPR036950">
    <property type="entry name" value="PBP_transglycosylase"/>
</dbReference>
<comment type="similarity">
    <text evidence="2">In the C-terminal section; belongs to the transpeptidase family.</text>
</comment>
<keyword evidence="13" id="KW-1133">Transmembrane helix</keyword>
<dbReference type="InterPro" id="IPR023346">
    <property type="entry name" value="Lysozyme-like_dom_sf"/>
</dbReference>
<dbReference type="InterPro" id="IPR050396">
    <property type="entry name" value="Glycosyltr_51/Transpeptidase"/>
</dbReference>
<evidence type="ECO:0000313" key="16">
    <source>
        <dbReference type="EMBL" id="BDB96148.1"/>
    </source>
</evidence>
<comment type="similarity">
    <text evidence="3">In the N-terminal section; belongs to the glycosyltransferase 51 family.</text>
</comment>
<organism evidence="16 17">
    <name type="scientific">Candidatus Hydrogenosomobacter endosymbioticus</name>
    <dbReference type="NCBI Taxonomy" id="2558174"/>
    <lineage>
        <taxon>Bacteria</taxon>
        <taxon>Pseudomonadati</taxon>
        <taxon>Pseudomonadota</taxon>
        <taxon>Alphaproteobacteria</taxon>
        <taxon>Holosporales</taxon>
        <taxon>Holosporaceae</taxon>
        <taxon>Candidatus Hydrogenosomobacter</taxon>
    </lineage>
</organism>
<dbReference type="Pfam" id="PF00905">
    <property type="entry name" value="Transpeptidase"/>
    <property type="match status" value="1"/>
</dbReference>
<feature type="compositionally biased region" description="Basic and acidic residues" evidence="12">
    <location>
        <begin position="637"/>
        <end position="653"/>
    </location>
</feature>
<evidence type="ECO:0000313" key="17">
    <source>
        <dbReference type="Proteomes" id="UP001320209"/>
    </source>
</evidence>
<feature type="region of interest" description="Disordered" evidence="12">
    <location>
        <begin position="618"/>
        <end position="743"/>
    </location>
</feature>
<reference evidence="16" key="1">
    <citation type="submission" date="2021-10" db="EMBL/GenBank/DDBJ databases">
        <title>Genome Sequence of The Candidatus Hydrogeosomobacter endosymbioticus, an Intracellular Bacterial Symbiont of the Anaerobic Ciliate GW7.</title>
        <authorList>
            <person name="Shiohama Y."/>
            <person name="Shinzato N."/>
        </authorList>
    </citation>
    <scope>NUCLEOTIDE SEQUENCE [LARGE SCALE GENOMIC DNA]</scope>
    <source>
        <strain evidence="16">200920</strain>
    </source>
</reference>
<protein>
    <recommendedName>
        <fullName evidence="10">peptidoglycan glycosyltransferase</fullName>
        <ecNumber evidence="10">2.4.99.28</ecNumber>
    </recommendedName>
</protein>
<evidence type="ECO:0000256" key="5">
    <source>
        <dbReference type="ARBA" id="ARBA00022670"/>
    </source>
</evidence>
<dbReference type="PANTHER" id="PTHR32282:SF33">
    <property type="entry name" value="PEPTIDOGLYCAN GLYCOSYLTRANSFERASE"/>
    <property type="match status" value="1"/>
</dbReference>
<evidence type="ECO:0000259" key="14">
    <source>
        <dbReference type="Pfam" id="PF00905"/>
    </source>
</evidence>
<dbReference type="Proteomes" id="UP001320209">
    <property type="component" value="Chromosome"/>
</dbReference>
<feature type="domain" description="Penicillin-binding protein transpeptidase" evidence="14">
    <location>
        <begin position="346"/>
        <end position="565"/>
    </location>
</feature>
<evidence type="ECO:0000259" key="15">
    <source>
        <dbReference type="Pfam" id="PF00912"/>
    </source>
</evidence>
<feature type="compositionally biased region" description="Acidic residues" evidence="12">
    <location>
        <begin position="654"/>
        <end position="684"/>
    </location>
</feature>
<evidence type="ECO:0000256" key="10">
    <source>
        <dbReference type="ARBA" id="ARBA00044770"/>
    </source>
</evidence>
<keyword evidence="5" id="KW-0645">Protease</keyword>
<feature type="compositionally biased region" description="Basic and acidic residues" evidence="12">
    <location>
        <begin position="685"/>
        <end position="702"/>
    </location>
</feature>
<keyword evidence="4" id="KW-0121">Carboxypeptidase</keyword>
<keyword evidence="7" id="KW-0808">Transferase</keyword>
<dbReference type="RefSeq" id="WP_236865626.1">
    <property type="nucleotide sequence ID" value="NZ_AP025225.1"/>
</dbReference>
<dbReference type="NCBIfam" id="TIGR02074">
    <property type="entry name" value="PBP_1a_fam"/>
    <property type="match status" value="1"/>
</dbReference>
<proteinExistence type="inferred from homology"/>
<evidence type="ECO:0000256" key="7">
    <source>
        <dbReference type="ARBA" id="ARBA00022679"/>
    </source>
</evidence>
<accession>A0ABM7V8N1</accession>
<dbReference type="InterPro" id="IPR001264">
    <property type="entry name" value="Glyco_trans_51"/>
</dbReference>
<feature type="domain" description="Glycosyl transferase family 51" evidence="15">
    <location>
        <begin position="81"/>
        <end position="258"/>
    </location>
</feature>
<dbReference type="Gene3D" id="3.40.710.10">
    <property type="entry name" value="DD-peptidase/beta-lactamase superfamily"/>
    <property type="match status" value="1"/>
</dbReference>